<dbReference type="InterPro" id="IPR013212">
    <property type="entry name" value="Mad3/Bub1_I"/>
</dbReference>
<evidence type="ECO:0000313" key="3">
    <source>
        <dbReference type="Proteomes" id="UP001461498"/>
    </source>
</evidence>
<dbReference type="FunFam" id="1.25.40.430:FF:000003">
    <property type="entry name" value="Checkpoint serine/threonine-protein kinase BUB1"/>
    <property type="match status" value="1"/>
</dbReference>
<keyword evidence="3" id="KW-1185">Reference proteome</keyword>
<comment type="caution">
    <text evidence="2">The sequence shown here is derived from an EMBL/GenBank/DDBJ whole genome shotgun (WGS) entry which is preliminary data.</text>
</comment>
<gene>
    <name evidence="2" type="ORF">O3M35_003022</name>
</gene>
<evidence type="ECO:0000313" key="2">
    <source>
        <dbReference type="EMBL" id="KAK9498376.1"/>
    </source>
</evidence>
<dbReference type="EMBL" id="JAPXFL010000012">
    <property type="protein sequence ID" value="KAK9498376.1"/>
    <property type="molecule type" value="Genomic_DNA"/>
</dbReference>
<sequence length="329" mass="37125">MNADEIDLCKENIQPLRQGRKTAQLGLALKAQNDREVHEQMLKERDSYELAITTYEGDDPLAPRYDYVKWIEQCCPKFGAESNMIPLLEDTIMLFKDDERYKQDQRFVDIILKYIETQDNVPELFQIVHSQGIGTTCASLYKSWAEYLDACQNLKGADQIYTLGIENNAQPIEMLREHQAQFQLSVARRMLLGGDLTPAVPAESRVTERQRTVLGKISKSSAAGSLRPAKHGAGSMNTLLSDSRNNVKINVYQEEENNEALLVGSQSNRPGSFVSSADVHKENLMKPQQWNKGFPKKTRTPAPPTVVLPVIPSTPTFKSLFTKFVIPKH</sequence>
<reference evidence="2 3" key="1">
    <citation type="submission" date="2022-12" db="EMBL/GenBank/DDBJ databases">
        <title>Chromosome-level genome assembly of true bugs.</title>
        <authorList>
            <person name="Ma L."/>
            <person name="Li H."/>
        </authorList>
    </citation>
    <scope>NUCLEOTIDE SEQUENCE [LARGE SCALE GENOMIC DNA]</scope>
    <source>
        <strain evidence="2">Lab_2022b</strain>
    </source>
</reference>
<dbReference type="GO" id="GO:0007094">
    <property type="term" value="P:mitotic spindle assembly checkpoint signaling"/>
    <property type="evidence" value="ECO:0007669"/>
    <property type="project" value="InterPro"/>
</dbReference>
<protein>
    <recommendedName>
        <fullName evidence="1">BUB1 N-terminal domain-containing protein</fullName>
    </recommendedName>
</protein>
<organism evidence="2 3">
    <name type="scientific">Rhynocoris fuscipes</name>
    <dbReference type="NCBI Taxonomy" id="488301"/>
    <lineage>
        <taxon>Eukaryota</taxon>
        <taxon>Metazoa</taxon>
        <taxon>Ecdysozoa</taxon>
        <taxon>Arthropoda</taxon>
        <taxon>Hexapoda</taxon>
        <taxon>Insecta</taxon>
        <taxon>Pterygota</taxon>
        <taxon>Neoptera</taxon>
        <taxon>Paraneoptera</taxon>
        <taxon>Hemiptera</taxon>
        <taxon>Heteroptera</taxon>
        <taxon>Panheteroptera</taxon>
        <taxon>Cimicomorpha</taxon>
        <taxon>Reduviidae</taxon>
        <taxon>Harpactorinae</taxon>
        <taxon>Harpactorini</taxon>
        <taxon>Rhynocoris</taxon>
    </lineage>
</organism>
<dbReference type="PROSITE" id="PS51489">
    <property type="entry name" value="BUB1_N"/>
    <property type="match status" value="1"/>
</dbReference>
<dbReference type="GO" id="GO:0051754">
    <property type="term" value="P:meiotic sister chromatid cohesion, centromeric"/>
    <property type="evidence" value="ECO:0007669"/>
    <property type="project" value="TreeGrafter"/>
</dbReference>
<name>A0AAW1CIP5_9HEMI</name>
<dbReference type="Gene3D" id="1.25.40.430">
    <property type="match status" value="1"/>
</dbReference>
<dbReference type="SMART" id="SM00777">
    <property type="entry name" value="Mad3_BUB1_I"/>
    <property type="match status" value="1"/>
</dbReference>
<dbReference type="InterPro" id="IPR015661">
    <property type="entry name" value="Bub1/Mad3"/>
</dbReference>
<dbReference type="GO" id="GO:0005634">
    <property type="term" value="C:nucleus"/>
    <property type="evidence" value="ECO:0007669"/>
    <property type="project" value="TreeGrafter"/>
</dbReference>
<dbReference type="PANTHER" id="PTHR14030:SF4">
    <property type="entry name" value="BUB1 KINASE, ISOFORM A-RELATED"/>
    <property type="match status" value="1"/>
</dbReference>
<feature type="domain" description="BUB1 N-terminal" evidence="1">
    <location>
        <begin position="48"/>
        <end position="209"/>
    </location>
</feature>
<dbReference type="PANTHER" id="PTHR14030">
    <property type="entry name" value="MITOTIC CHECKPOINT SERINE/THREONINE-PROTEIN KINASE BUB1"/>
    <property type="match status" value="1"/>
</dbReference>
<dbReference type="GO" id="GO:0004672">
    <property type="term" value="F:protein kinase activity"/>
    <property type="evidence" value="ECO:0007669"/>
    <property type="project" value="TreeGrafter"/>
</dbReference>
<dbReference type="Pfam" id="PF08311">
    <property type="entry name" value="Mad3_BUB1_I"/>
    <property type="match status" value="1"/>
</dbReference>
<dbReference type="Proteomes" id="UP001461498">
    <property type="component" value="Unassembled WGS sequence"/>
</dbReference>
<evidence type="ECO:0000259" key="1">
    <source>
        <dbReference type="PROSITE" id="PS51489"/>
    </source>
</evidence>
<accession>A0AAW1CIP5</accession>
<proteinExistence type="predicted"/>
<dbReference type="GO" id="GO:0032991">
    <property type="term" value="C:protein-containing complex"/>
    <property type="evidence" value="ECO:0007669"/>
    <property type="project" value="UniProtKB-ARBA"/>
</dbReference>
<dbReference type="AlphaFoldDB" id="A0AAW1CIP5"/>